<evidence type="ECO:0000313" key="4">
    <source>
        <dbReference type="Proteomes" id="UP000814243"/>
    </source>
</evidence>
<feature type="compositionally biased region" description="Basic and acidic residues" evidence="1">
    <location>
        <begin position="243"/>
        <end position="259"/>
    </location>
</feature>
<dbReference type="Gene3D" id="3.60.10.10">
    <property type="entry name" value="Endonuclease/exonuclease/phosphatase"/>
    <property type="match status" value="1"/>
</dbReference>
<evidence type="ECO:0000313" key="3">
    <source>
        <dbReference type="EMBL" id="KAH9639658.1"/>
    </source>
</evidence>
<evidence type="ECO:0000256" key="1">
    <source>
        <dbReference type="SAM" id="MobiDB-lite"/>
    </source>
</evidence>
<dbReference type="PANTHER" id="PTHR33273">
    <property type="entry name" value="DOMAIN-CONTAINING PROTEIN, PUTATIVE-RELATED"/>
    <property type="match status" value="1"/>
</dbReference>
<dbReference type="InterPro" id="IPR005135">
    <property type="entry name" value="Endo/exonuclease/phosphatase"/>
</dbReference>
<feature type="compositionally biased region" description="Polar residues" evidence="1">
    <location>
        <begin position="104"/>
        <end position="113"/>
    </location>
</feature>
<dbReference type="AlphaFoldDB" id="A0A922MNB6"/>
<gene>
    <name evidence="3" type="ORF">HF086_017652</name>
</gene>
<feature type="region of interest" description="Disordered" evidence="1">
    <location>
        <begin position="243"/>
        <end position="283"/>
    </location>
</feature>
<protein>
    <recommendedName>
        <fullName evidence="2">Endonuclease/exonuclease/phosphatase domain-containing protein</fullName>
    </recommendedName>
</protein>
<dbReference type="CDD" id="cd09275">
    <property type="entry name" value="RNase_HI_RT_DIRS1"/>
    <property type="match status" value="1"/>
</dbReference>
<accession>A0A922MNB6</accession>
<dbReference type="SUPFAM" id="SSF56219">
    <property type="entry name" value="DNase I-like"/>
    <property type="match status" value="1"/>
</dbReference>
<sequence>MAILCVYSPPSIRFDSAKLKDLINNIPKPCIIMGDFNAHNIAFGCHSDNNRGRCLFHIIDECNLCILNDGSPTTVPYPNRQASAIDLALVSSSIAHLYNRNKNEQSQKTNSIENAKENVPPEVPEQDEEKLLEQFLNEEGEEGELEQELDEEILDILGVIPNEKPVKESLRAEIAGKWAEILEKGLQKKRKKNPPFTNCPKMVVPTLNKEVSAALNQNAKRRDMLIELRQKQVYTSLSCIEEKKKKKPETNNKETERRKTLNWRGPPRSLQIKKTGGAAPKRDDKKNEYEIEIFSNASLSGWGASCETQRTGAAWTEKESGLHINSLELLAAFFGLKCFASSFRDCNILLGIDNVTAVSYINRLGDFESRKQLGNTEWELNNSYFDQIISYSGKPSIDLFASRTNKNALVMCLGTQIQMHIP</sequence>
<feature type="region of interest" description="Disordered" evidence="1">
    <location>
        <begin position="102"/>
        <end position="126"/>
    </location>
</feature>
<dbReference type="EMBL" id="JACEFF010000319">
    <property type="protein sequence ID" value="KAH9639658.1"/>
    <property type="molecule type" value="Genomic_DNA"/>
</dbReference>
<evidence type="ECO:0000259" key="2">
    <source>
        <dbReference type="Pfam" id="PF14529"/>
    </source>
</evidence>
<feature type="domain" description="Endonuclease/exonuclease/phosphatase" evidence="2">
    <location>
        <begin position="2"/>
        <end position="104"/>
    </location>
</feature>
<dbReference type="PANTHER" id="PTHR33273:SF4">
    <property type="entry name" value="ENDONUCLEASE_EXONUCLEASE_PHOSPHATASE DOMAIN-CONTAINING PROTEIN"/>
    <property type="match status" value="1"/>
</dbReference>
<dbReference type="GO" id="GO:0003824">
    <property type="term" value="F:catalytic activity"/>
    <property type="evidence" value="ECO:0007669"/>
    <property type="project" value="InterPro"/>
</dbReference>
<name>A0A922MNB6_SPOEX</name>
<dbReference type="Proteomes" id="UP000814243">
    <property type="component" value="Unassembled WGS sequence"/>
</dbReference>
<dbReference type="Pfam" id="PF14529">
    <property type="entry name" value="Exo_endo_phos_2"/>
    <property type="match status" value="1"/>
</dbReference>
<organism evidence="3 4">
    <name type="scientific">Spodoptera exigua</name>
    <name type="common">Beet armyworm</name>
    <name type="synonym">Noctua fulgens</name>
    <dbReference type="NCBI Taxonomy" id="7107"/>
    <lineage>
        <taxon>Eukaryota</taxon>
        <taxon>Metazoa</taxon>
        <taxon>Ecdysozoa</taxon>
        <taxon>Arthropoda</taxon>
        <taxon>Hexapoda</taxon>
        <taxon>Insecta</taxon>
        <taxon>Pterygota</taxon>
        <taxon>Neoptera</taxon>
        <taxon>Endopterygota</taxon>
        <taxon>Lepidoptera</taxon>
        <taxon>Glossata</taxon>
        <taxon>Ditrysia</taxon>
        <taxon>Noctuoidea</taxon>
        <taxon>Noctuidae</taxon>
        <taxon>Amphipyrinae</taxon>
        <taxon>Spodoptera</taxon>
    </lineage>
</organism>
<reference evidence="3" key="1">
    <citation type="journal article" date="2021" name="G3 (Bethesda)">
        <title>Genome and transcriptome analysis of the beet armyworm Spodoptera exigua reveals targets for pest control. .</title>
        <authorList>
            <person name="Simon S."/>
            <person name="Breeschoten T."/>
            <person name="Jansen H.J."/>
            <person name="Dirks R.P."/>
            <person name="Schranz M.E."/>
            <person name="Ros V.I.D."/>
        </authorList>
    </citation>
    <scope>NUCLEOTIDE SEQUENCE</scope>
    <source>
        <strain evidence="3">TB_SE_WUR_2020</strain>
    </source>
</reference>
<comment type="caution">
    <text evidence="3">The sequence shown here is derived from an EMBL/GenBank/DDBJ whole genome shotgun (WGS) entry which is preliminary data.</text>
</comment>
<proteinExistence type="predicted"/>
<dbReference type="InterPro" id="IPR036691">
    <property type="entry name" value="Endo/exonu/phosph_ase_sf"/>
</dbReference>